<feature type="transmembrane region" description="Helical" evidence="1">
    <location>
        <begin position="12"/>
        <end position="29"/>
    </location>
</feature>
<organism evidence="2">
    <name type="scientific">Fagus sylvatica</name>
    <name type="common">Beechnut</name>
    <dbReference type="NCBI Taxonomy" id="28930"/>
    <lineage>
        <taxon>Eukaryota</taxon>
        <taxon>Viridiplantae</taxon>
        <taxon>Streptophyta</taxon>
        <taxon>Embryophyta</taxon>
        <taxon>Tracheophyta</taxon>
        <taxon>Spermatophyta</taxon>
        <taxon>Magnoliopsida</taxon>
        <taxon>eudicotyledons</taxon>
        <taxon>Gunneridae</taxon>
        <taxon>Pentapetalae</taxon>
        <taxon>rosids</taxon>
        <taxon>fabids</taxon>
        <taxon>Fagales</taxon>
        <taxon>Fagaceae</taxon>
        <taxon>Fagus</taxon>
    </lineage>
</organism>
<name>A0A2N9EAD8_FAGSY</name>
<evidence type="ECO:0000256" key="1">
    <source>
        <dbReference type="SAM" id="Phobius"/>
    </source>
</evidence>
<gene>
    <name evidence="2" type="ORF">FSB_LOCUS3819</name>
</gene>
<reference evidence="2" key="1">
    <citation type="submission" date="2018-02" db="EMBL/GenBank/DDBJ databases">
        <authorList>
            <person name="Cohen D.B."/>
            <person name="Kent A.D."/>
        </authorList>
    </citation>
    <scope>NUCLEOTIDE SEQUENCE</scope>
</reference>
<keyword evidence="1" id="KW-1133">Transmembrane helix</keyword>
<dbReference type="EMBL" id="OIVN01000190">
    <property type="protein sequence ID" value="SPC75937.1"/>
    <property type="molecule type" value="Genomic_DNA"/>
</dbReference>
<keyword evidence="1" id="KW-0472">Membrane</keyword>
<evidence type="ECO:0000313" key="2">
    <source>
        <dbReference type="EMBL" id="SPC75937.1"/>
    </source>
</evidence>
<keyword evidence="1" id="KW-0812">Transmembrane</keyword>
<dbReference type="AlphaFoldDB" id="A0A2N9EAD8"/>
<proteinExistence type="predicted"/>
<accession>A0A2N9EAD8</accession>
<sequence length="75" mass="8726">MVLPSFNEEMYLSFAILILVFLYLFLVALESPWSNSGAWWLPLDSCFPTLTERMASMIDSKESWELGTEQHKNLH</sequence>
<protein>
    <submittedName>
        <fullName evidence="2">Uncharacterized protein</fullName>
    </submittedName>
</protein>